<dbReference type="Proteomes" id="UP000001023">
    <property type="component" value="Chromosome"/>
</dbReference>
<keyword evidence="3" id="KW-1185">Reference proteome</keyword>
<dbReference type="PaxDb" id="246200-SPO2244"/>
<reference evidence="2 3" key="2">
    <citation type="journal article" date="2014" name="Stand. Genomic Sci.">
        <title>An updated genome annotation for the model marine bacterium Ruegeria pomeroyi DSS-3.</title>
        <authorList>
            <person name="Rivers A.R."/>
            <person name="Smith C.B."/>
            <person name="Moran M.A."/>
        </authorList>
    </citation>
    <scope>GENOME REANNOTATION</scope>
    <source>
        <strain evidence="3">ATCC 700808 / DSM 15171 / DSS-3</strain>
    </source>
</reference>
<dbReference type="KEGG" id="sil:SPO2244"/>
<gene>
    <name evidence="2" type="ordered locus">SPO2244</name>
</gene>
<protein>
    <submittedName>
        <fullName evidence="2">Uncharacterized protein</fullName>
    </submittedName>
</protein>
<reference evidence="2 3" key="1">
    <citation type="journal article" date="2004" name="Nature">
        <title>Genome sequence of Silicibacter pomeroyi reveals adaptations to the marine environment.</title>
        <authorList>
            <person name="Moran M.A."/>
            <person name="Buchan A."/>
            <person name="Gonzalez J.M."/>
            <person name="Heidelberg J.F."/>
            <person name="Whitman W.B."/>
            <person name="Kiene R.P."/>
            <person name="Henriksen J.R."/>
            <person name="King G.M."/>
            <person name="Belas R."/>
            <person name="Fuqua C."/>
            <person name="Brinkac L."/>
            <person name="Lewis M."/>
            <person name="Johri S."/>
            <person name="Weaver B."/>
            <person name="Pai G."/>
            <person name="Eisen J.A."/>
            <person name="Rahe E."/>
            <person name="Sheldon W.M."/>
            <person name="Ye W."/>
            <person name="Miller T.R."/>
            <person name="Carlton J."/>
            <person name="Rasko D.A."/>
            <person name="Paulsen I.T."/>
            <person name="Ren Q."/>
            <person name="Daugherty S.C."/>
            <person name="Deboy R.T."/>
            <person name="Dodson R.J."/>
            <person name="Durkin A.S."/>
            <person name="Madupu R."/>
            <person name="Nelson W.C."/>
            <person name="Sullivan S.A."/>
            <person name="Rosovitz M.J."/>
            <person name="Haft D.H."/>
            <person name="Selengut J."/>
            <person name="Ward N."/>
        </authorList>
    </citation>
    <scope>NUCLEOTIDE SEQUENCE [LARGE SCALE GENOMIC DNA]</scope>
    <source>
        <strain evidence="3">ATCC 700808 / DSM 15171 / DSS-3</strain>
    </source>
</reference>
<organism evidence="2 3">
    <name type="scientific">Ruegeria pomeroyi (strain ATCC 700808 / DSM 15171 / DSS-3)</name>
    <name type="common">Silicibacter pomeroyi</name>
    <dbReference type="NCBI Taxonomy" id="246200"/>
    <lineage>
        <taxon>Bacteria</taxon>
        <taxon>Pseudomonadati</taxon>
        <taxon>Pseudomonadota</taxon>
        <taxon>Alphaproteobacteria</taxon>
        <taxon>Rhodobacterales</taxon>
        <taxon>Roseobacteraceae</taxon>
        <taxon>Ruegeria</taxon>
    </lineage>
</organism>
<proteinExistence type="predicted"/>
<evidence type="ECO:0000313" key="3">
    <source>
        <dbReference type="Proteomes" id="UP000001023"/>
    </source>
</evidence>
<feature type="compositionally biased region" description="Polar residues" evidence="1">
    <location>
        <begin position="599"/>
        <end position="618"/>
    </location>
</feature>
<accession>Q5LR85</accession>
<feature type="region of interest" description="Disordered" evidence="1">
    <location>
        <begin position="599"/>
        <end position="634"/>
    </location>
</feature>
<feature type="compositionally biased region" description="Basic residues" evidence="1">
    <location>
        <begin position="621"/>
        <end position="634"/>
    </location>
</feature>
<dbReference type="RefSeq" id="WP_011047966.1">
    <property type="nucleotide sequence ID" value="NC_003911.12"/>
</dbReference>
<name>Q5LR85_RUEPO</name>
<dbReference type="HOGENOM" id="CLU_355964_0_0_5"/>
<dbReference type="eggNOG" id="ENOG502ZU6T">
    <property type="taxonomic scope" value="Bacteria"/>
</dbReference>
<sequence>MCHHQQGNHDCDVSFNVLSNKHFESEFDRLITQNGLLEGPVCGHCGARYLDQPGNFIFNGSHGKIPAGKNGRKAKPAGFRVIHKPCKGKAGARFTVSLDHQQQEKMHDNVRLLRALVNGARITALRKLLVDPDTGKKCGVERVYNRIFWLEKNLLAFERAKLKEWRDKTEAQGGHPHMRIAHDDVVIGVNWESRSDRRLTPLQCSVSADIDTGYVFRIDANFDTTVDPVQVVQENYLDDQLMPTNVRQAYAQKSGNNFTVPSMHFQRPTGRFEEAALFASAESHWRVFSLRLDKEYAAQGLAQLPQDDLDEIANANEHRKIFNTLRNGYFGFQETDRDSRGSFNGSVVKPTYTKAAHLACLRDLLPAKRLTIVGEQEASMVRVVPHVFRDWIQEDRFEWHVMHFDKNASEPENSRRATAFKTAFDIYKARAHASGQTQTSDHALLSQFCAGAMAPAFNRDPSGHMTPFPIINFRSVQFPQLWVRSGVEIHGETREVVGFPVLRKKYRQKLKGSAFHVMPTDPDLCDALARRYIKATIHPVSSFMNSLRERVSPTKRARGRSARNGPSYINGATFNPAVLVAFLNIYRINYNRFEERPYSSASARNSNQVAVSSGTQSIRRPGSKVKVKAPKQRKLAPIQSTPAIRLGADARRMTSTTRATPDPRRILYRPWLNHGTPLWKKFETR</sequence>
<dbReference type="AlphaFoldDB" id="Q5LR85"/>
<dbReference type="EMBL" id="CP000031">
    <property type="protein sequence ID" value="AAV95510.1"/>
    <property type="molecule type" value="Genomic_DNA"/>
</dbReference>
<evidence type="ECO:0000313" key="2">
    <source>
        <dbReference type="EMBL" id="AAV95510.1"/>
    </source>
</evidence>
<evidence type="ECO:0000256" key="1">
    <source>
        <dbReference type="SAM" id="MobiDB-lite"/>
    </source>
</evidence>